<feature type="region of interest" description="Disordered" evidence="2">
    <location>
        <begin position="1"/>
        <end position="20"/>
    </location>
</feature>
<dbReference type="Gene3D" id="3.90.180.10">
    <property type="entry name" value="Medium-chain alcohol dehydrogenases, catalytic domain"/>
    <property type="match status" value="1"/>
</dbReference>
<dbReference type="PATRIC" id="fig|1423730.4.peg.309"/>
<name>A0A0R2FDZ9_9LACO</name>
<dbReference type="SUPFAM" id="SSF51735">
    <property type="entry name" value="NAD(P)-binding Rossmann-fold domains"/>
    <property type="match status" value="1"/>
</dbReference>
<keyword evidence="1" id="KW-0521">NADP</keyword>
<feature type="domain" description="Enoyl reductase (ER)" evidence="3">
    <location>
        <begin position="25"/>
        <end position="339"/>
    </location>
</feature>
<evidence type="ECO:0000256" key="2">
    <source>
        <dbReference type="SAM" id="MobiDB-lite"/>
    </source>
</evidence>
<dbReference type="InterPro" id="IPR051603">
    <property type="entry name" value="Zinc-ADH_QOR/CCCR"/>
</dbReference>
<dbReference type="InterPro" id="IPR013154">
    <property type="entry name" value="ADH-like_N"/>
</dbReference>
<proteinExistence type="predicted"/>
<dbReference type="STRING" id="1423730.FC75_GL000293"/>
<accession>A0A0R2FDZ9</accession>
<evidence type="ECO:0000256" key="1">
    <source>
        <dbReference type="ARBA" id="ARBA00022857"/>
    </source>
</evidence>
<dbReference type="AlphaFoldDB" id="A0A0R2FDZ9"/>
<keyword evidence="5" id="KW-1185">Reference proteome</keyword>
<comment type="caution">
    <text evidence="4">The sequence shown here is derived from an EMBL/GenBank/DDBJ whole genome shotgun (WGS) entry which is preliminary data.</text>
</comment>
<evidence type="ECO:0000313" key="5">
    <source>
        <dbReference type="Proteomes" id="UP000050865"/>
    </source>
</evidence>
<dbReference type="InterPro" id="IPR020843">
    <property type="entry name" value="ER"/>
</dbReference>
<dbReference type="Pfam" id="PF08240">
    <property type="entry name" value="ADH_N"/>
    <property type="match status" value="1"/>
</dbReference>
<dbReference type="InterPro" id="IPR036291">
    <property type="entry name" value="NAD(P)-bd_dom_sf"/>
</dbReference>
<protein>
    <submittedName>
        <fullName evidence="4">Dehydrogenase</fullName>
    </submittedName>
</protein>
<dbReference type="InterPro" id="IPR011032">
    <property type="entry name" value="GroES-like_sf"/>
</dbReference>
<organism evidence="4 5">
    <name type="scientific">Lacticaseibacillus camelliae DSM 22697 = JCM 13995</name>
    <dbReference type="NCBI Taxonomy" id="1423730"/>
    <lineage>
        <taxon>Bacteria</taxon>
        <taxon>Bacillati</taxon>
        <taxon>Bacillota</taxon>
        <taxon>Bacilli</taxon>
        <taxon>Lactobacillales</taxon>
        <taxon>Lactobacillaceae</taxon>
        <taxon>Lacticaseibacillus</taxon>
    </lineage>
</organism>
<evidence type="ECO:0000313" key="4">
    <source>
        <dbReference type="EMBL" id="KRN25563.1"/>
    </source>
</evidence>
<dbReference type="PANTHER" id="PTHR44154:SF1">
    <property type="entry name" value="QUINONE OXIDOREDUCTASE"/>
    <property type="match status" value="1"/>
</dbReference>
<evidence type="ECO:0000259" key="3">
    <source>
        <dbReference type="SMART" id="SM00829"/>
    </source>
</evidence>
<dbReference type="GO" id="GO:0016491">
    <property type="term" value="F:oxidoreductase activity"/>
    <property type="evidence" value="ECO:0007669"/>
    <property type="project" value="InterPro"/>
</dbReference>
<dbReference type="Pfam" id="PF00107">
    <property type="entry name" value="ADH_zinc_N"/>
    <property type="match status" value="1"/>
</dbReference>
<sequence length="342" mass="36034">MVEPEALSNQTTKEETNMQAIRLTGPCEASALKPVEVPKPEAKAGFDVVQVKAFRVNESEVTSRKGESDGDFQYPRILGIEGTGVIDTPAADSPYQRGQKVAMMMDGLGRAIDGSYAEYCLVPHAAMIPLETDLDWDLVGALPEMLQTIYGSLNKGLNLTAGDTVLIRGGSSTVGLMSIGLAKMLGATVLATTRSQAKVAKLTAMGADHVLIDDGHIAAQVHDLLPEGVDKALELVGTTTLTDTFGAVKPAGKLCFTGGLGGGWEIEHFSPFMIPSGKFLTSYAGEAQDLPAKIFNQVLAEAKAGKLSVPIAKVYHGLSEVGEAQANLESGHFVGKHVVVLD</sequence>
<dbReference type="EMBL" id="AYZJ01000009">
    <property type="protein sequence ID" value="KRN25563.1"/>
    <property type="molecule type" value="Genomic_DNA"/>
</dbReference>
<dbReference type="SUPFAM" id="SSF50129">
    <property type="entry name" value="GroES-like"/>
    <property type="match status" value="1"/>
</dbReference>
<reference evidence="4 5" key="1">
    <citation type="journal article" date="2015" name="Genome Announc.">
        <title>Expanding the biotechnology potential of lactobacilli through comparative genomics of 213 strains and associated genera.</title>
        <authorList>
            <person name="Sun Z."/>
            <person name="Harris H.M."/>
            <person name="McCann A."/>
            <person name="Guo C."/>
            <person name="Argimon S."/>
            <person name="Zhang W."/>
            <person name="Yang X."/>
            <person name="Jeffery I.B."/>
            <person name="Cooney J.C."/>
            <person name="Kagawa T.F."/>
            <person name="Liu W."/>
            <person name="Song Y."/>
            <person name="Salvetti E."/>
            <person name="Wrobel A."/>
            <person name="Rasinkangas P."/>
            <person name="Parkhill J."/>
            <person name="Rea M.C."/>
            <person name="O'Sullivan O."/>
            <person name="Ritari J."/>
            <person name="Douillard F.P."/>
            <person name="Paul Ross R."/>
            <person name="Yang R."/>
            <person name="Briner A.E."/>
            <person name="Felis G.E."/>
            <person name="de Vos W.M."/>
            <person name="Barrangou R."/>
            <person name="Klaenhammer T.R."/>
            <person name="Caufield P.W."/>
            <person name="Cui Y."/>
            <person name="Zhang H."/>
            <person name="O'Toole P.W."/>
        </authorList>
    </citation>
    <scope>NUCLEOTIDE SEQUENCE [LARGE SCALE GENOMIC DNA]</scope>
    <source>
        <strain evidence="4 5">DSM 22697</strain>
    </source>
</reference>
<dbReference type="SMART" id="SM00829">
    <property type="entry name" value="PKS_ER"/>
    <property type="match status" value="1"/>
</dbReference>
<dbReference type="Gene3D" id="3.40.50.720">
    <property type="entry name" value="NAD(P)-binding Rossmann-like Domain"/>
    <property type="match status" value="1"/>
</dbReference>
<dbReference type="Proteomes" id="UP000050865">
    <property type="component" value="Unassembled WGS sequence"/>
</dbReference>
<gene>
    <name evidence="4" type="ORF">FC75_GL000293</name>
</gene>
<dbReference type="InterPro" id="IPR013149">
    <property type="entry name" value="ADH-like_C"/>
</dbReference>
<dbReference type="PANTHER" id="PTHR44154">
    <property type="entry name" value="QUINONE OXIDOREDUCTASE"/>
    <property type="match status" value="1"/>
</dbReference>